<dbReference type="Proteomes" id="UP001207468">
    <property type="component" value="Unassembled WGS sequence"/>
</dbReference>
<evidence type="ECO:0000313" key="2">
    <source>
        <dbReference type="Proteomes" id="UP001207468"/>
    </source>
</evidence>
<sequence>MARALLSVPADLPSTLQMAFESPSPPPQNKTATWLEREPQRPPDPTPARAIAEAWIMETKESQDKWKEVDAKLKDLFNRPNRQVPLGRKAKM</sequence>
<name>A0ACC0UHB8_9AGAM</name>
<proteinExistence type="predicted"/>
<evidence type="ECO:0000313" key="1">
    <source>
        <dbReference type="EMBL" id="KAI9511130.1"/>
    </source>
</evidence>
<dbReference type="EMBL" id="JAGFNK010000026">
    <property type="protein sequence ID" value="KAI9511130.1"/>
    <property type="molecule type" value="Genomic_DNA"/>
</dbReference>
<protein>
    <submittedName>
        <fullName evidence="1">Uncharacterized protein</fullName>
    </submittedName>
</protein>
<comment type="caution">
    <text evidence="1">The sequence shown here is derived from an EMBL/GenBank/DDBJ whole genome shotgun (WGS) entry which is preliminary data.</text>
</comment>
<reference evidence="1" key="1">
    <citation type="submission" date="2021-03" db="EMBL/GenBank/DDBJ databases">
        <title>Evolutionary priming and transition to the ectomycorrhizal habit in an iconic lineage of mushroom-forming fungi: is preadaptation a requirement?</title>
        <authorList>
            <consortium name="DOE Joint Genome Institute"/>
            <person name="Looney B.P."/>
            <person name="Miyauchi S."/>
            <person name="Morin E."/>
            <person name="Drula E."/>
            <person name="Courty P.E."/>
            <person name="Chicoki N."/>
            <person name="Fauchery L."/>
            <person name="Kohler A."/>
            <person name="Kuo A."/>
            <person name="LaButti K."/>
            <person name="Pangilinan J."/>
            <person name="Lipzen A."/>
            <person name="Riley R."/>
            <person name="Andreopoulos W."/>
            <person name="He G."/>
            <person name="Johnson J."/>
            <person name="Barry K.W."/>
            <person name="Grigoriev I.V."/>
            <person name="Nagy L."/>
            <person name="Hibbett D."/>
            <person name="Henrissat B."/>
            <person name="Matheny P.B."/>
            <person name="Labbe J."/>
            <person name="Martin A.F."/>
        </authorList>
    </citation>
    <scope>NUCLEOTIDE SEQUENCE</scope>
    <source>
        <strain evidence="1">BPL698</strain>
    </source>
</reference>
<organism evidence="1 2">
    <name type="scientific">Russula earlei</name>
    <dbReference type="NCBI Taxonomy" id="71964"/>
    <lineage>
        <taxon>Eukaryota</taxon>
        <taxon>Fungi</taxon>
        <taxon>Dikarya</taxon>
        <taxon>Basidiomycota</taxon>
        <taxon>Agaricomycotina</taxon>
        <taxon>Agaricomycetes</taxon>
        <taxon>Russulales</taxon>
        <taxon>Russulaceae</taxon>
        <taxon>Russula</taxon>
    </lineage>
</organism>
<gene>
    <name evidence="1" type="ORF">F5148DRAFT_1172912</name>
</gene>
<keyword evidence="2" id="KW-1185">Reference proteome</keyword>
<accession>A0ACC0UHB8</accession>